<reference evidence="2" key="1">
    <citation type="journal article" date="2019" name="Int. J. Syst. Evol. Microbiol.">
        <title>The Global Catalogue of Microorganisms (GCM) 10K type strain sequencing project: providing services to taxonomists for standard genome sequencing and annotation.</title>
        <authorList>
            <consortium name="The Broad Institute Genomics Platform"/>
            <consortium name="The Broad Institute Genome Sequencing Center for Infectious Disease"/>
            <person name="Wu L."/>
            <person name="Ma J."/>
        </authorList>
    </citation>
    <scope>NUCLEOTIDE SEQUENCE [LARGE SCALE GENOMIC DNA]</scope>
    <source>
        <strain evidence="2">CGMCC 1.12478</strain>
    </source>
</reference>
<proteinExistence type="predicted"/>
<protein>
    <recommendedName>
        <fullName evidence="3">DUF5675 domain-containing protein</fullName>
    </recommendedName>
</protein>
<gene>
    <name evidence="1" type="ORF">GCM10011363_37420</name>
</gene>
<evidence type="ECO:0000313" key="1">
    <source>
        <dbReference type="EMBL" id="GGC17403.1"/>
    </source>
</evidence>
<accession>A0ABQ1L3L1</accession>
<organism evidence="1 2">
    <name type="scientific">Marivita lacus</name>
    <dbReference type="NCBI Taxonomy" id="1323742"/>
    <lineage>
        <taxon>Bacteria</taxon>
        <taxon>Pseudomonadati</taxon>
        <taxon>Pseudomonadota</taxon>
        <taxon>Alphaproteobacteria</taxon>
        <taxon>Rhodobacterales</taxon>
        <taxon>Roseobacteraceae</taxon>
        <taxon>Marivita</taxon>
    </lineage>
</organism>
<evidence type="ECO:0000313" key="2">
    <source>
        <dbReference type="Proteomes" id="UP000645462"/>
    </source>
</evidence>
<dbReference type="EMBL" id="BMFC01000013">
    <property type="protein sequence ID" value="GGC17403.1"/>
    <property type="molecule type" value="Genomic_DNA"/>
</dbReference>
<keyword evidence="2" id="KW-1185">Reference proteome</keyword>
<name>A0ABQ1L3L1_9RHOB</name>
<sequence>MSTEPFSFSMMPAEPFSFLSQPTDQKCGFERIHFFTFRRSVTPNSDGTIFGELTLGNKTWPTIERGNGYTFVRKGTYRLVVDYKNTDRKGGVKVKCLRFNHEGIRTHLVHDALNDNAFTLAGCIAPGMSKTENGIKDSIKAMNEIWDAVGGWEDGKVCSIFVENNVIGDETAANWIARRKRAGKY</sequence>
<dbReference type="Proteomes" id="UP000645462">
    <property type="component" value="Unassembled WGS sequence"/>
</dbReference>
<evidence type="ECO:0008006" key="3">
    <source>
        <dbReference type="Google" id="ProtNLM"/>
    </source>
</evidence>
<comment type="caution">
    <text evidence="1">The sequence shown here is derived from an EMBL/GenBank/DDBJ whole genome shotgun (WGS) entry which is preliminary data.</text>
</comment>